<dbReference type="Proteomes" id="UP000640489">
    <property type="component" value="Unassembled WGS sequence"/>
</dbReference>
<dbReference type="PANTHER" id="PTHR43108">
    <property type="entry name" value="N-ACETYLGLUCOSAMINE-6-SULFATASE FAMILY MEMBER"/>
    <property type="match status" value="1"/>
</dbReference>
<dbReference type="InterPro" id="IPR017850">
    <property type="entry name" value="Alkaline_phosphatase_core_sf"/>
</dbReference>
<dbReference type="EMBL" id="JADKPN010000001">
    <property type="protein sequence ID" value="MBF4762520.1"/>
    <property type="molecule type" value="Genomic_DNA"/>
</dbReference>
<comment type="similarity">
    <text evidence="1">Belongs to the sulfatase family.</text>
</comment>
<feature type="domain" description="Sulfatase N-terminal" evidence="6">
    <location>
        <begin position="55"/>
        <end position="425"/>
    </location>
</feature>
<dbReference type="SUPFAM" id="SSF53649">
    <property type="entry name" value="Alkaline phosphatase-like"/>
    <property type="match status" value="1"/>
</dbReference>
<evidence type="ECO:0000259" key="6">
    <source>
        <dbReference type="Pfam" id="PF00884"/>
    </source>
</evidence>
<keyword evidence="3" id="KW-0378">Hydrolase</keyword>
<dbReference type="PROSITE" id="PS51257">
    <property type="entry name" value="PROKAR_LIPOPROTEIN"/>
    <property type="match status" value="1"/>
</dbReference>
<keyword evidence="2 5" id="KW-0732">Signal</keyword>
<dbReference type="Pfam" id="PF00884">
    <property type="entry name" value="Sulfatase"/>
    <property type="match status" value="1"/>
</dbReference>
<keyword evidence="4" id="KW-0325">Glycoprotein</keyword>
<dbReference type="CDD" id="cd16147">
    <property type="entry name" value="G6S"/>
    <property type="match status" value="1"/>
</dbReference>
<dbReference type="InterPro" id="IPR024607">
    <property type="entry name" value="Sulfatase_CS"/>
</dbReference>
<proteinExistence type="inferred from homology"/>
<evidence type="ECO:0000256" key="2">
    <source>
        <dbReference type="ARBA" id="ARBA00022729"/>
    </source>
</evidence>
<evidence type="ECO:0000256" key="5">
    <source>
        <dbReference type="SAM" id="SignalP"/>
    </source>
</evidence>
<reference evidence="7" key="1">
    <citation type="submission" date="2020-11" db="EMBL/GenBank/DDBJ databases">
        <title>Nocardioides sp. nov., isolated from Soil of Cynanchum wilfordii Hemsley rhizosphere.</title>
        <authorList>
            <person name="Lee J.-S."/>
            <person name="Suh M.K."/>
            <person name="Kim J.-S."/>
        </authorList>
    </citation>
    <scope>NUCLEOTIDE SEQUENCE</scope>
    <source>
        <strain evidence="7">KCTC 19275</strain>
    </source>
</reference>
<accession>A0A930VEJ5</accession>
<gene>
    <name evidence="7" type="ORF">ISU07_05235</name>
</gene>
<feature type="signal peptide" evidence="5">
    <location>
        <begin position="1"/>
        <end position="22"/>
    </location>
</feature>
<comment type="caution">
    <text evidence="7">The sequence shown here is derived from an EMBL/GenBank/DDBJ whole genome shotgun (WGS) entry which is preliminary data.</text>
</comment>
<dbReference type="PROSITE" id="PS00523">
    <property type="entry name" value="SULFATASE_1"/>
    <property type="match status" value="1"/>
</dbReference>
<evidence type="ECO:0000313" key="7">
    <source>
        <dbReference type="EMBL" id="MBF4762520.1"/>
    </source>
</evidence>
<sequence length="564" mass="62633">MRRLAASIAAAALVVTACSSGAGDRPTERARAASSVPQAPTPFVATRDLRPNDGPNILVVTTDDMRWDELRYTPNVRKYVTSRGLLFENSYAPNPLCCPSRASFLTGMYSHNHHVYSHEKPYGFGAFDDHLTVGTVLNQAGYQTALVGKYLNGYGRQPSLVTGASSVTYVPDGWTDWKVSIEHTWPKGSPYVGGTYDYTSFTQNVNGRVVSNRGRYSSDVVGEQVRSLVGRYGKADHPWFIWATPVAPHFGGPGEPDDPPNYRTASGYLSRFQTPARPGWVKGRFDSSLRRAPGVRADGRPEEKDISDKPEFLQKVPEMVGVERQRLLQVARQRAEALYAWDVQFGRIMRTLKKTGQYEHTVVVFTSDNGYFLGEHRQRTGKIKPHEPSLRVPLVVAGPGIPHGVRYAPISTVDLTATIVDLAGAAPLPAQDGRSVVPVFARDRPWDVPVVTEGLQHLDRSHAGGFPQGLTEMGLRTGRYAYFRYSTGEGELYDLFTDPLELRSRYDDPAYASVRRDLTRLWKQYRLCSGDACRAPLPARYVVSDADLAAQVAKDRRARARYYG</sequence>
<evidence type="ECO:0000256" key="3">
    <source>
        <dbReference type="ARBA" id="ARBA00022801"/>
    </source>
</evidence>
<organism evidence="7 8">
    <name type="scientific">Nocardioides islandensis</name>
    <dbReference type="NCBI Taxonomy" id="433663"/>
    <lineage>
        <taxon>Bacteria</taxon>
        <taxon>Bacillati</taxon>
        <taxon>Actinomycetota</taxon>
        <taxon>Actinomycetes</taxon>
        <taxon>Propionibacteriales</taxon>
        <taxon>Nocardioidaceae</taxon>
        <taxon>Nocardioides</taxon>
    </lineage>
</organism>
<dbReference type="RefSeq" id="WP_194705620.1">
    <property type="nucleotide sequence ID" value="NZ_JADKPN010000001.1"/>
</dbReference>
<dbReference type="InterPro" id="IPR000917">
    <property type="entry name" value="Sulfatase_N"/>
</dbReference>
<dbReference type="PANTHER" id="PTHR43108:SF8">
    <property type="entry name" value="SD21168P"/>
    <property type="match status" value="1"/>
</dbReference>
<feature type="chain" id="PRO_5039655191" evidence="5">
    <location>
        <begin position="23"/>
        <end position="564"/>
    </location>
</feature>
<dbReference type="GO" id="GO:0016787">
    <property type="term" value="F:hydrolase activity"/>
    <property type="evidence" value="ECO:0007669"/>
    <property type="project" value="UniProtKB-KW"/>
</dbReference>
<dbReference type="AlphaFoldDB" id="A0A930VEJ5"/>
<evidence type="ECO:0000313" key="8">
    <source>
        <dbReference type="Proteomes" id="UP000640489"/>
    </source>
</evidence>
<evidence type="ECO:0000256" key="4">
    <source>
        <dbReference type="ARBA" id="ARBA00023180"/>
    </source>
</evidence>
<name>A0A930VEJ5_9ACTN</name>
<protein>
    <submittedName>
        <fullName evidence="7">Sulfatase</fullName>
    </submittedName>
</protein>
<evidence type="ECO:0000256" key="1">
    <source>
        <dbReference type="ARBA" id="ARBA00008779"/>
    </source>
</evidence>
<dbReference type="PROSITE" id="PS00149">
    <property type="entry name" value="SULFATASE_2"/>
    <property type="match status" value="1"/>
</dbReference>
<keyword evidence="8" id="KW-1185">Reference proteome</keyword>
<dbReference type="Gene3D" id="3.40.720.10">
    <property type="entry name" value="Alkaline Phosphatase, subunit A"/>
    <property type="match status" value="1"/>
</dbReference>